<feature type="region of interest" description="Disordered" evidence="1">
    <location>
        <begin position="146"/>
        <end position="197"/>
    </location>
</feature>
<feature type="region of interest" description="Disordered" evidence="1">
    <location>
        <begin position="1"/>
        <end position="25"/>
    </location>
</feature>
<dbReference type="EMBL" id="MK072507">
    <property type="protein sequence ID" value="AYV86475.1"/>
    <property type="molecule type" value="Genomic_DNA"/>
</dbReference>
<name>A0A3G5AGZ6_9VIRU</name>
<feature type="region of interest" description="Disordered" evidence="1">
    <location>
        <begin position="38"/>
        <end position="83"/>
    </location>
</feature>
<reference evidence="2" key="1">
    <citation type="submission" date="2018-10" db="EMBL/GenBank/DDBJ databases">
        <title>Hidden diversity of soil giant viruses.</title>
        <authorList>
            <person name="Schulz F."/>
            <person name="Alteio L."/>
            <person name="Goudeau D."/>
            <person name="Ryan E.M."/>
            <person name="Malmstrom R.R."/>
            <person name="Blanchard J."/>
            <person name="Woyke T."/>
        </authorList>
    </citation>
    <scope>NUCLEOTIDE SEQUENCE</scope>
    <source>
        <strain evidence="2">SYV1</strain>
    </source>
</reference>
<proteinExistence type="predicted"/>
<evidence type="ECO:0000256" key="1">
    <source>
        <dbReference type="SAM" id="MobiDB-lite"/>
    </source>
</evidence>
<accession>A0A3G5AGZ6</accession>
<feature type="compositionally biased region" description="Polar residues" evidence="1">
    <location>
        <begin position="68"/>
        <end position="80"/>
    </location>
</feature>
<protein>
    <submittedName>
        <fullName evidence="2">Uncharacterized protein</fullName>
    </submittedName>
</protein>
<feature type="compositionally biased region" description="Basic and acidic residues" evidence="1">
    <location>
        <begin position="151"/>
        <end position="164"/>
    </location>
</feature>
<gene>
    <name evidence="2" type="ORF">Sylvanvirus1_71</name>
</gene>
<evidence type="ECO:0000313" key="2">
    <source>
        <dbReference type="EMBL" id="AYV86475.1"/>
    </source>
</evidence>
<organism evidence="2">
    <name type="scientific">Sylvanvirus sp</name>
    <dbReference type="NCBI Taxonomy" id="2487774"/>
    <lineage>
        <taxon>Viruses</taxon>
    </lineage>
</organism>
<sequence length="714" mass="78235">MSMSDTISTTNITSSISSETNDVIESSNTSMNVTIISSSTTSTSSTSSTVDNESSTTSTQSITTNVTKDGSSGIVQPSTQDDIKSEIIPIENPAQIETTQTETSDSILPQLNAVETSQEIIPESTAQIPIETVIPVVPDIPVISLDSTTESSKDSSEESSKELSLEPPSTNQALETSVEKQVEQPADPPITLEPAQSSQSIELISPIPPVPEIPSAQVIQVPDADASTDIIPSLLPETNTDASTTIPVGNSTNSFLDSLVPLDPEEGMKYDQKPAPLSASPDIALTEHAASNLWKDIGDIKRNGDADIKLKASSKPYVVDSLGMMNPRIGEIDIKNAVDVLRSDMVSSYELRYKNHSPHPLTHHVPPSIPSASLSHSLVSVVVSDSFQDGFIVLQWKALNENGTLISSFDQPCIAFIGPVENVTITIPPSSPWYVKLRNKTNTDLIVEAIDQLTHDHTSGKRNKQLLVTKLNHTSGEAEQVQATDTLAQLQAADIMAALADIESNPHAYLQQLGSVDQKTAGTCSISNSLHTSNFSNWSSEGQAVYESDRIHEQLWIFYTFWISEYELLRISMNPSVQIYPMVFAFWDVQTLYFQDSYESLYHSPEQGFMTSLVLICQDAGSYTIHHRDASSLNTGVLPYTTLVSPNTFKLMLHFQHKQETAGGYIMHRMFSHSDESSSVNESIFGQDQSQLMALMTMYKHFIWNIRCEMHLKN</sequence>
<feature type="compositionally biased region" description="Low complexity" evidence="1">
    <location>
        <begin position="38"/>
        <end position="67"/>
    </location>
</feature>